<keyword evidence="3" id="KW-1185">Reference proteome</keyword>
<reference evidence="3" key="1">
    <citation type="journal article" date="2012" name="Science">
        <title>The Paleozoic origin of enzymatic lignin decomposition reconstructed from 31 fungal genomes.</title>
        <authorList>
            <person name="Floudas D."/>
            <person name="Binder M."/>
            <person name="Riley R."/>
            <person name="Barry K."/>
            <person name="Blanchette R.A."/>
            <person name="Henrissat B."/>
            <person name="Martinez A.T."/>
            <person name="Otillar R."/>
            <person name="Spatafora J.W."/>
            <person name="Yadav J.S."/>
            <person name="Aerts A."/>
            <person name="Benoit I."/>
            <person name="Boyd A."/>
            <person name="Carlson A."/>
            <person name="Copeland A."/>
            <person name="Coutinho P.M."/>
            <person name="de Vries R.P."/>
            <person name="Ferreira P."/>
            <person name="Findley K."/>
            <person name="Foster B."/>
            <person name="Gaskell J."/>
            <person name="Glotzer D."/>
            <person name="Gorecki P."/>
            <person name="Heitman J."/>
            <person name="Hesse C."/>
            <person name="Hori C."/>
            <person name="Igarashi K."/>
            <person name="Jurgens J.A."/>
            <person name="Kallen N."/>
            <person name="Kersten P."/>
            <person name="Kohler A."/>
            <person name="Kuees U."/>
            <person name="Kumar T.K.A."/>
            <person name="Kuo A."/>
            <person name="LaButti K."/>
            <person name="Larrondo L.F."/>
            <person name="Lindquist E."/>
            <person name="Ling A."/>
            <person name="Lombard V."/>
            <person name="Lucas S."/>
            <person name="Lundell T."/>
            <person name="Martin R."/>
            <person name="McLaughlin D.J."/>
            <person name="Morgenstern I."/>
            <person name="Morin E."/>
            <person name="Murat C."/>
            <person name="Nagy L.G."/>
            <person name="Nolan M."/>
            <person name="Ohm R.A."/>
            <person name="Patyshakuliyeva A."/>
            <person name="Rokas A."/>
            <person name="Ruiz-Duenas F.J."/>
            <person name="Sabat G."/>
            <person name="Salamov A."/>
            <person name="Samejima M."/>
            <person name="Schmutz J."/>
            <person name="Slot J.C."/>
            <person name="St John F."/>
            <person name="Stenlid J."/>
            <person name="Sun H."/>
            <person name="Sun S."/>
            <person name="Syed K."/>
            <person name="Tsang A."/>
            <person name="Wiebenga A."/>
            <person name="Young D."/>
            <person name="Pisabarro A."/>
            <person name="Eastwood D.C."/>
            <person name="Martin F."/>
            <person name="Cullen D."/>
            <person name="Grigoriev I.V."/>
            <person name="Hibbett D.S."/>
        </authorList>
    </citation>
    <scope>NUCLEOTIDE SEQUENCE [LARGE SCALE GENOMIC DNA]</scope>
    <source>
        <strain evidence="3">TFB10046</strain>
    </source>
</reference>
<organism evidence="2 3">
    <name type="scientific">Auricularia subglabra (strain TFB-10046 / SS5)</name>
    <name type="common">White-rot fungus</name>
    <name type="synonym">Auricularia delicata (strain TFB10046)</name>
    <dbReference type="NCBI Taxonomy" id="717982"/>
    <lineage>
        <taxon>Eukaryota</taxon>
        <taxon>Fungi</taxon>
        <taxon>Dikarya</taxon>
        <taxon>Basidiomycota</taxon>
        <taxon>Agaricomycotina</taxon>
        <taxon>Agaricomycetes</taxon>
        <taxon>Auriculariales</taxon>
        <taxon>Auriculariaceae</taxon>
        <taxon>Auricularia</taxon>
    </lineage>
</organism>
<sequence>MQSAATGTVWPAAGLAVVDPGPARRRSRHGRDRGRGPAYKRSHCGQCGTSVCSGDDIDTPAVVVTTLAGDAFNVKGHIFVGSTRAPEGGIARVVDDGRPRWVKWPRSPEGAWTPPPQDSELQTKILDVENGTAL</sequence>
<dbReference type="EMBL" id="JH687919">
    <property type="protein sequence ID" value="EJD34811.1"/>
    <property type="molecule type" value="Genomic_DNA"/>
</dbReference>
<dbReference type="Proteomes" id="UP000006514">
    <property type="component" value="Unassembled WGS sequence"/>
</dbReference>
<feature type="region of interest" description="Disordered" evidence="1">
    <location>
        <begin position="106"/>
        <end position="134"/>
    </location>
</feature>
<dbReference type="KEGG" id="adl:AURDEDRAFT_176137"/>
<feature type="compositionally biased region" description="Basic residues" evidence="1">
    <location>
        <begin position="23"/>
        <end position="43"/>
    </location>
</feature>
<dbReference type="AlphaFoldDB" id="J0D753"/>
<feature type="region of interest" description="Disordered" evidence="1">
    <location>
        <begin position="16"/>
        <end position="45"/>
    </location>
</feature>
<gene>
    <name evidence="2" type="ORF">AURDEDRAFT_176137</name>
</gene>
<protein>
    <submittedName>
        <fullName evidence="2">Uncharacterized protein</fullName>
    </submittedName>
</protein>
<name>J0D753_AURST</name>
<proteinExistence type="predicted"/>
<evidence type="ECO:0000313" key="3">
    <source>
        <dbReference type="Proteomes" id="UP000006514"/>
    </source>
</evidence>
<accession>J0D753</accession>
<dbReference type="InParanoid" id="J0D753"/>
<evidence type="ECO:0000256" key="1">
    <source>
        <dbReference type="SAM" id="MobiDB-lite"/>
    </source>
</evidence>
<evidence type="ECO:0000313" key="2">
    <source>
        <dbReference type="EMBL" id="EJD34811.1"/>
    </source>
</evidence>